<feature type="region of interest" description="Disordered" evidence="1">
    <location>
        <begin position="59"/>
        <end position="82"/>
    </location>
</feature>
<protein>
    <submittedName>
        <fullName evidence="2">Uncharacterized protein</fullName>
    </submittedName>
</protein>
<evidence type="ECO:0000313" key="2">
    <source>
        <dbReference type="EMBL" id="DAD91268.1"/>
    </source>
</evidence>
<accession>A0A8S5N9Y7</accession>
<dbReference type="EMBL" id="BK015108">
    <property type="protein sequence ID" value="DAD91268.1"/>
    <property type="molecule type" value="Genomic_DNA"/>
</dbReference>
<evidence type="ECO:0000256" key="1">
    <source>
        <dbReference type="SAM" id="MobiDB-lite"/>
    </source>
</evidence>
<name>A0A8S5N9Y7_9VIRU</name>
<organism evidence="2">
    <name type="scientific">Phage sp. ctXnn1</name>
    <dbReference type="NCBI Taxonomy" id="2826749"/>
    <lineage>
        <taxon>Viruses</taxon>
    </lineage>
</organism>
<sequence length="162" mass="18798">MTLGTLISKVTLLRPSEYDKDELTQWVNEVEFMAYDQVIGMAEPPFPPGMMAAKDPVTVYPVKPGDETSPTLPPEPPKSQEYEPYEYSRDVDKTLLIPDQFNGVYTSYLFSKIDFNNAEIDRYNLDAAMFSSEWAAYAGWYRRTHRPKEVRHEAPYHQFQPF</sequence>
<proteinExistence type="predicted"/>
<reference evidence="2" key="1">
    <citation type="journal article" date="2021" name="Proc. Natl. Acad. Sci. U.S.A.">
        <title>A Catalog of Tens of Thousands of Viruses from Human Metagenomes Reveals Hidden Associations with Chronic Diseases.</title>
        <authorList>
            <person name="Tisza M.J."/>
            <person name="Buck C.B."/>
        </authorList>
    </citation>
    <scope>NUCLEOTIDE SEQUENCE</scope>
    <source>
        <strain evidence="2">CtXnn1</strain>
    </source>
</reference>